<sequence>MNVHNSSFEKRKNVDELCSNDVEDIRKIAGWIEPFLIQAISIIAHENHELHHTTARPDGKQKIIAIAIIKQRTIFLIDYLSPYFFSDVIRPWDTNCKSVFIIQFTAYRGTPTKKRDDQPG</sequence>
<dbReference type="EMBL" id="CP133720">
    <property type="protein sequence ID" value="WMW80220.1"/>
    <property type="molecule type" value="Genomic_DNA"/>
</dbReference>
<dbReference type="RefSeq" id="WP_309481713.1">
    <property type="nucleotide sequence ID" value="NZ_CP133720.1"/>
</dbReference>
<name>A0ABY9RHT1_9BURK</name>
<keyword evidence="2" id="KW-1185">Reference proteome</keyword>
<gene>
    <name evidence="1" type="ORF">RF679_16435</name>
</gene>
<evidence type="ECO:0000313" key="2">
    <source>
        <dbReference type="Proteomes" id="UP001181355"/>
    </source>
</evidence>
<proteinExistence type="predicted"/>
<protein>
    <submittedName>
        <fullName evidence="1">Uncharacterized protein</fullName>
    </submittedName>
</protein>
<accession>A0ABY9RHT1</accession>
<dbReference type="Proteomes" id="UP001181355">
    <property type="component" value="Chromosome"/>
</dbReference>
<organism evidence="1 2">
    <name type="scientific">Undibacterium cyanobacteriorum</name>
    <dbReference type="NCBI Taxonomy" id="3073561"/>
    <lineage>
        <taxon>Bacteria</taxon>
        <taxon>Pseudomonadati</taxon>
        <taxon>Pseudomonadota</taxon>
        <taxon>Betaproteobacteria</taxon>
        <taxon>Burkholderiales</taxon>
        <taxon>Oxalobacteraceae</taxon>
        <taxon>Undibacterium</taxon>
    </lineage>
</organism>
<reference evidence="1" key="1">
    <citation type="submission" date="2023-09" db="EMBL/GenBank/DDBJ databases">
        <title>Undibacterium sp. 20NA77.5 isolated from freshwater.</title>
        <authorList>
            <person name="Le V."/>
            <person name="Ko S.-R."/>
            <person name="Ahn C.-Y."/>
            <person name="Oh H.-M."/>
        </authorList>
    </citation>
    <scope>NUCLEOTIDE SEQUENCE</scope>
    <source>
        <strain evidence="1">20NA77.5</strain>
    </source>
</reference>
<evidence type="ECO:0000313" key="1">
    <source>
        <dbReference type="EMBL" id="WMW80220.1"/>
    </source>
</evidence>